<dbReference type="EMBL" id="JAUZQC010000004">
    <property type="protein sequence ID" value="KAK5871970.1"/>
    <property type="molecule type" value="Genomic_DNA"/>
</dbReference>
<protein>
    <submittedName>
        <fullName evidence="1">Uncharacterized protein</fullName>
    </submittedName>
</protein>
<reference evidence="1 2" key="1">
    <citation type="journal article" date="2023" name="Genes (Basel)">
        <title>Chromosome-Level Genome Assembly and Circadian Gene Repertoire of the Patagonia Blennie Eleginops maclovinus-The Closest Ancestral Proxy of Antarctic Cryonotothenioids.</title>
        <authorList>
            <person name="Cheng C.C."/>
            <person name="Rivera-Colon A.G."/>
            <person name="Minhas B.F."/>
            <person name="Wilson L."/>
            <person name="Rayamajhi N."/>
            <person name="Vargas-Chacoff L."/>
            <person name="Catchen J.M."/>
        </authorList>
    </citation>
    <scope>NUCLEOTIDE SEQUENCE [LARGE SCALE GENOMIC DNA]</scope>
    <source>
        <strain evidence="1">JMC-PN-2008</strain>
    </source>
</reference>
<proteinExistence type="predicted"/>
<evidence type="ECO:0000313" key="1">
    <source>
        <dbReference type="EMBL" id="KAK5871970.1"/>
    </source>
</evidence>
<accession>A0AAN7Y0T9</accession>
<sequence>MDHLTHVVSLSLDTNTKPCGSIIKMNNESEIINKNGVMLETNGMELVDFTCPFTFPDIDIDFSVIFQVKSGFSKYVPQCTLHNQMITTIS</sequence>
<dbReference type="AlphaFoldDB" id="A0AAN7Y0T9"/>
<reference evidence="1 2" key="2">
    <citation type="journal article" date="2023" name="Mol. Biol. Evol.">
        <title>Genomics of Secondarily Temperate Adaptation in the Only Non-Antarctic Icefish.</title>
        <authorList>
            <person name="Rivera-Colon A.G."/>
            <person name="Rayamajhi N."/>
            <person name="Minhas B.F."/>
            <person name="Madrigal G."/>
            <person name="Bilyk K.T."/>
            <person name="Yoon V."/>
            <person name="Hune M."/>
            <person name="Gregory S."/>
            <person name="Cheng C.H.C."/>
            <person name="Catchen J.M."/>
        </authorList>
    </citation>
    <scope>NUCLEOTIDE SEQUENCE [LARGE SCALE GENOMIC DNA]</scope>
    <source>
        <strain evidence="1">JMC-PN-2008</strain>
    </source>
</reference>
<gene>
    <name evidence="1" type="ORF">PBY51_012707</name>
</gene>
<evidence type="ECO:0000313" key="2">
    <source>
        <dbReference type="Proteomes" id="UP001346869"/>
    </source>
</evidence>
<comment type="caution">
    <text evidence="1">The sequence shown here is derived from an EMBL/GenBank/DDBJ whole genome shotgun (WGS) entry which is preliminary data.</text>
</comment>
<dbReference type="Proteomes" id="UP001346869">
    <property type="component" value="Unassembled WGS sequence"/>
</dbReference>
<keyword evidence="2" id="KW-1185">Reference proteome</keyword>
<name>A0AAN7Y0T9_ELEMC</name>
<organism evidence="1 2">
    <name type="scientific">Eleginops maclovinus</name>
    <name type="common">Patagonian blennie</name>
    <name type="synonym">Eleginus maclovinus</name>
    <dbReference type="NCBI Taxonomy" id="56733"/>
    <lineage>
        <taxon>Eukaryota</taxon>
        <taxon>Metazoa</taxon>
        <taxon>Chordata</taxon>
        <taxon>Craniata</taxon>
        <taxon>Vertebrata</taxon>
        <taxon>Euteleostomi</taxon>
        <taxon>Actinopterygii</taxon>
        <taxon>Neopterygii</taxon>
        <taxon>Teleostei</taxon>
        <taxon>Neoteleostei</taxon>
        <taxon>Acanthomorphata</taxon>
        <taxon>Eupercaria</taxon>
        <taxon>Perciformes</taxon>
        <taxon>Notothenioidei</taxon>
        <taxon>Eleginopidae</taxon>
        <taxon>Eleginops</taxon>
    </lineage>
</organism>